<name>A0A1B6E234_9HEMI</name>
<evidence type="ECO:0000313" key="23">
    <source>
        <dbReference type="EMBL" id="JAS31992.1"/>
    </source>
</evidence>
<accession>A0A1B6E234</accession>
<evidence type="ECO:0000256" key="5">
    <source>
        <dbReference type="ARBA" id="ARBA00005730"/>
    </source>
</evidence>
<dbReference type="PANTHER" id="PTHR28583">
    <property type="entry name" value="ACID AMIDASE"/>
    <property type="match status" value="1"/>
</dbReference>
<feature type="domain" description="Choloylglycine hydrolase/NAAA C-terminal" evidence="19">
    <location>
        <begin position="151"/>
        <end position="337"/>
    </location>
</feature>
<evidence type="ECO:0000313" key="22">
    <source>
        <dbReference type="EMBL" id="JAS31986.1"/>
    </source>
</evidence>
<dbReference type="Pfam" id="PF15508">
    <property type="entry name" value="NAAA-beta"/>
    <property type="match status" value="1"/>
</dbReference>
<comment type="similarity">
    <text evidence="5 16">Belongs to the acid ceramidase family.</text>
</comment>
<evidence type="ECO:0000256" key="17">
    <source>
        <dbReference type="PIRSR" id="PIRSR017632-1"/>
    </source>
</evidence>
<dbReference type="EMBL" id="GEDC01014257">
    <property type="protein sequence ID" value="JAS23041.1"/>
    <property type="molecule type" value="Transcribed_RNA"/>
</dbReference>
<dbReference type="GO" id="GO:0017040">
    <property type="term" value="F:N-acylsphingosine amidohydrolase activity"/>
    <property type="evidence" value="ECO:0007669"/>
    <property type="project" value="UniProtKB-EC"/>
</dbReference>
<dbReference type="Gene3D" id="3.60.60.10">
    <property type="entry name" value="Penicillin V Acylase, Chain A"/>
    <property type="match status" value="1"/>
</dbReference>
<reference evidence="23" key="1">
    <citation type="submission" date="2015-12" db="EMBL/GenBank/DDBJ databases">
        <title>De novo transcriptome assembly of four potential Pierce s Disease insect vectors from Arizona vineyards.</title>
        <authorList>
            <person name="Tassone E.E."/>
        </authorList>
    </citation>
    <scope>NUCLEOTIDE SEQUENCE</scope>
</reference>
<dbReference type="GO" id="GO:0005576">
    <property type="term" value="C:extracellular region"/>
    <property type="evidence" value="ECO:0007669"/>
    <property type="project" value="UniProtKB-SubCell"/>
</dbReference>
<evidence type="ECO:0000259" key="20">
    <source>
        <dbReference type="Pfam" id="PF15508"/>
    </source>
</evidence>
<keyword evidence="13" id="KW-0325">Glycoprotein</keyword>
<evidence type="ECO:0000256" key="2">
    <source>
        <dbReference type="ARBA" id="ARBA00004613"/>
    </source>
</evidence>
<dbReference type="PANTHER" id="PTHR28583:SF1">
    <property type="entry name" value="ACID CERAMIDASE"/>
    <property type="match status" value="1"/>
</dbReference>
<keyword evidence="9 16" id="KW-0378">Hydrolase</keyword>
<organism evidence="23">
    <name type="scientific">Clastoptera arizonana</name>
    <name type="common">Arizona spittle bug</name>
    <dbReference type="NCBI Taxonomy" id="38151"/>
    <lineage>
        <taxon>Eukaryota</taxon>
        <taxon>Metazoa</taxon>
        <taxon>Ecdysozoa</taxon>
        <taxon>Arthropoda</taxon>
        <taxon>Hexapoda</taxon>
        <taxon>Insecta</taxon>
        <taxon>Pterygota</taxon>
        <taxon>Neoptera</taxon>
        <taxon>Paraneoptera</taxon>
        <taxon>Hemiptera</taxon>
        <taxon>Auchenorrhyncha</taxon>
        <taxon>Cercopoidea</taxon>
        <taxon>Clastopteridae</taxon>
        <taxon>Clastoptera</taxon>
    </lineage>
</organism>
<proteinExistence type="inferred from homology"/>
<feature type="signal peptide" evidence="18">
    <location>
        <begin position="1"/>
        <end position="18"/>
    </location>
</feature>
<keyword evidence="14" id="KW-0458">Lysosome</keyword>
<evidence type="ECO:0000256" key="3">
    <source>
        <dbReference type="ARBA" id="ARBA00004760"/>
    </source>
</evidence>
<evidence type="ECO:0000256" key="7">
    <source>
        <dbReference type="ARBA" id="ARBA00022525"/>
    </source>
</evidence>
<evidence type="ECO:0000256" key="10">
    <source>
        <dbReference type="ARBA" id="ARBA00022919"/>
    </source>
</evidence>
<dbReference type="GO" id="GO:0006665">
    <property type="term" value="P:sphingolipid metabolic process"/>
    <property type="evidence" value="ECO:0007669"/>
    <property type="project" value="UniProtKB-KW"/>
</dbReference>
<evidence type="ECO:0000256" key="14">
    <source>
        <dbReference type="ARBA" id="ARBA00023228"/>
    </source>
</evidence>
<keyword evidence="12" id="KW-1015">Disulfide bond</keyword>
<keyword evidence="7" id="KW-0964">Secreted</keyword>
<gene>
    <name evidence="21" type="ORF">g.36952</name>
    <name evidence="23" type="ORF">g.36955</name>
    <name evidence="22" type="ORF">g.36957</name>
</gene>
<evidence type="ECO:0000256" key="16">
    <source>
        <dbReference type="PIRNR" id="PIRNR017632"/>
    </source>
</evidence>
<keyword evidence="11 16" id="KW-0443">Lipid metabolism</keyword>
<dbReference type="InterPro" id="IPR029132">
    <property type="entry name" value="CBAH/NAAA_C"/>
</dbReference>
<evidence type="ECO:0000256" key="4">
    <source>
        <dbReference type="ARBA" id="ARBA00004991"/>
    </source>
</evidence>
<keyword evidence="10" id="KW-0746">Sphingolipid metabolism</keyword>
<evidence type="ECO:0000256" key="8">
    <source>
        <dbReference type="ARBA" id="ARBA00022729"/>
    </source>
</evidence>
<dbReference type="GO" id="GO:0006631">
    <property type="term" value="P:fatty acid metabolic process"/>
    <property type="evidence" value="ECO:0007669"/>
    <property type="project" value="InterPro"/>
</dbReference>
<evidence type="ECO:0000256" key="9">
    <source>
        <dbReference type="ARBA" id="ARBA00022801"/>
    </source>
</evidence>
<sequence length="406" mass="46861">MNLIIYLNIILLISESYQLEPVLRNKKLYQRGKSKFSSPFEGCSNITIPKTPDVNIPKYVINLDLQPNLRWKDVIRDTNIEINALLNSIKNNTDALFGEEVFKIIDKYMPWLTKTLPLEYYSELVGISQLSGLSVGEVTLFNVFYEFFSVCTSIIMQENNCGKLYLGRNLDFGLFLGWDAHNHTWLTSEYLRHMVVHLDFVKNNNTIFSSISFAGYIGVLTAVKKNMFGLTVNERFILNGGYVGLAEWILGRRNQKWMGILTREVMETASSYKTAQKMLAEPQLIAPVYFILAGSKCHQGCIITRARNECDIWELGSKHKKQTGNWYLIQTNYDHWQDPPFFDNRRDPAITCIEKYGRQNSFETLFKVLSTKPVLNKLTTYTALMDITSGKVDAWVRLCENPCWPW</sequence>
<evidence type="ECO:0000259" key="19">
    <source>
        <dbReference type="Pfam" id="PF02275"/>
    </source>
</evidence>
<dbReference type="GO" id="GO:0017064">
    <property type="term" value="F:fatty acid amide hydrolase activity"/>
    <property type="evidence" value="ECO:0007669"/>
    <property type="project" value="InterPro"/>
</dbReference>
<evidence type="ECO:0000256" key="6">
    <source>
        <dbReference type="ARBA" id="ARBA00011891"/>
    </source>
</evidence>
<evidence type="ECO:0000313" key="21">
    <source>
        <dbReference type="EMBL" id="JAS23041.1"/>
    </source>
</evidence>
<evidence type="ECO:0000256" key="13">
    <source>
        <dbReference type="ARBA" id="ARBA00023180"/>
    </source>
</evidence>
<comment type="subcellular location">
    <subcellularLocation>
        <location evidence="1">Lysosome</location>
    </subcellularLocation>
    <subcellularLocation>
        <location evidence="2">Secreted</location>
    </subcellularLocation>
</comment>
<evidence type="ECO:0000256" key="1">
    <source>
        <dbReference type="ARBA" id="ARBA00004371"/>
    </source>
</evidence>
<evidence type="ECO:0000256" key="12">
    <source>
        <dbReference type="ARBA" id="ARBA00023157"/>
    </source>
</evidence>
<dbReference type="Pfam" id="PF02275">
    <property type="entry name" value="CBAH"/>
    <property type="match status" value="1"/>
</dbReference>
<dbReference type="GO" id="GO:0005764">
    <property type="term" value="C:lysosome"/>
    <property type="evidence" value="ECO:0007669"/>
    <property type="project" value="UniProtKB-SubCell"/>
</dbReference>
<protein>
    <recommendedName>
        <fullName evidence="15">Acid ceramidase</fullName>
        <ecNumber evidence="6">3.5.1.23</ecNumber>
    </recommendedName>
</protein>
<dbReference type="EC" id="3.5.1.23" evidence="6"/>
<keyword evidence="8 18" id="KW-0732">Signal</keyword>
<dbReference type="EMBL" id="GEDC01005312">
    <property type="protein sequence ID" value="JAS31986.1"/>
    <property type="molecule type" value="Transcribed_RNA"/>
</dbReference>
<feature type="active site" description="Nucleophile" evidence="17">
    <location>
        <position position="151"/>
    </location>
</feature>
<dbReference type="PIRSF" id="PIRSF017632">
    <property type="entry name" value="Acid_ceramidase-like"/>
    <property type="match status" value="1"/>
</dbReference>
<comment type="pathway">
    <text evidence="3">Lipid metabolism; sphingolipid metabolism.</text>
</comment>
<dbReference type="EMBL" id="GEDC01005306">
    <property type="protein sequence ID" value="JAS31992.1"/>
    <property type="molecule type" value="Transcribed_RNA"/>
</dbReference>
<dbReference type="AlphaFoldDB" id="A0A1B6E234"/>
<evidence type="ECO:0000256" key="18">
    <source>
        <dbReference type="SAM" id="SignalP"/>
    </source>
</evidence>
<dbReference type="GO" id="GO:0016020">
    <property type="term" value="C:membrane"/>
    <property type="evidence" value="ECO:0007669"/>
    <property type="project" value="GOC"/>
</dbReference>
<dbReference type="InterPro" id="IPR016699">
    <property type="entry name" value="Acid_ceramidase-like"/>
</dbReference>
<feature type="chain" id="PRO_5008581740" description="Acid ceramidase" evidence="18">
    <location>
        <begin position="19"/>
        <end position="406"/>
    </location>
</feature>
<evidence type="ECO:0000256" key="15">
    <source>
        <dbReference type="ARBA" id="ARBA00040588"/>
    </source>
</evidence>
<feature type="domain" description="Acid ceramidase N-terminal" evidence="20">
    <location>
        <begin position="55"/>
        <end position="115"/>
    </location>
</feature>
<dbReference type="InterPro" id="IPR029130">
    <property type="entry name" value="Acid_ceramidase_N"/>
</dbReference>
<evidence type="ECO:0000256" key="11">
    <source>
        <dbReference type="ARBA" id="ARBA00023098"/>
    </source>
</evidence>
<comment type="pathway">
    <text evidence="4">Sphingolipid metabolism.</text>
</comment>